<accession>A0AAX3JAN3</accession>
<dbReference type="EMBL" id="CABWMH010000034">
    <property type="protein sequence ID" value="VXC42161.1"/>
    <property type="molecule type" value="Genomic_DNA"/>
</dbReference>
<gene>
    <name evidence="2" type="ORF">PANT111_40221</name>
</gene>
<evidence type="ECO:0000313" key="3">
    <source>
        <dbReference type="Proteomes" id="UP000433737"/>
    </source>
</evidence>
<dbReference type="Proteomes" id="UP000433737">
    <property type="component" value="Unassembled WGS sequence"/>
</dbReference>
<dbReference type="GeneID" id="57348096"/>
<sequence>MGLVIHGTHVVVDHACKDWLVTEPTGNPTEEWVGELRIWSVFRRRLASAKLQRDRRLKMLGDNCPIIYALKGKQGLTTDLASILRLSRSFDVILDDIVSRDTEGYDAVISMPSSHPLSAMVATRFARKFSAPHLRNVFCKITVEEALTMLDRADIDVADHKRLAFRVGKQLQSAGFNGAFSMKDIPVGFRHIFTPLKISTGALTINASRVLLVDDLLATGTTMITAADLIRQANPHASVCGACLFSSAGR</sequence>
<evidence type="ECO:0000259" key="1">
    <source>
        <dbReference type="Pfam" id="PF00156"/>
    </source>
</evidence>
<dbReference type="RefSeq" id="WP_069729958.1">
    <property type="nucleotide sequence ID" value="NZ_JABWPE010000052.1"/>
</dbReference>
<evidence type="ECO:0000313" key="2">
    <source>
        <dbReference type="EMBL" id="VXC42161.1"/>
    </source>
</evidence>
<protein>
    <recommendedName>
        <fullName evidence="1">Phosphoribosyltransferase domain-containing protein</fullName>
    </recommendedName>
</protein>
<proteinExistence type="predicted"/>
<feature type="domain" description="Phosphoribosyltransferase" evidence="1">
    <location>
        <begin position="205"/>
        <end position="244"/>
    </location>
</feature>
<dbReference type="CDD" id="cd06223">
    <property type="entry name" value="PRTases_typeI"/>
    <property type="match status" value="1"/>
</dbReference>
<name>A0AAX3JAN3_9GAMM</name>
<comment type="caution">
    <text evidence="2">The sequence shown here is derived from an EMBL/GenBank/DDBJ whole genome shotgun (WGS) entry which is preliminary data.</text>
</comment>
<dbReference type="SUPFAM" id="SSF53271">
    <property type="entry name" value="PRTase-like"/>
    <property type="match status" value="1"/>
</dbReference>
<reference evidence="2 3" key="1">
    <citation type="submission" date="2019-10" db="EMBL/GenBank/DDBJ databases">
        <authorList>
            <person name="Karimi E."/>
        </authorList>
    </citation>
    <scope>NUCLEOTIDE SEQUENCE [LARGE SCALE GENOMIC DNA]</scope>
    <source>
        <strain evidence="2">Pantoea sp. 111</strain>
    </source>
</reference>
<organism evidence="2 3">
    <name type="scientific">Pantoea brenneri</name>
    <dbReference type="NCBI Taxonomy" id="472694"/>
    <lineage>
        <taxon>Bacteria</taxon>
        <taxon>Pseudomonadati</taxon>
        <taxon>Pseudomonadota</taxon>
        <taxon>Gammaproteobacteria</taxon>
        <taxon>Enterobacterales</taxon>
        <taxon>Erwiniaceae</taxon>
        <taxon>Pantoea</taxon>
    </lineage>
</organism>
<dbReference type="Gene3D" id="3.40.50.2020">
    <property type="match status" value="1"/>
</dbReference>
<dbReference type="AlphaFoldDB" id="A0AAX3JAN3"/>
<dbReference type="Pfam" id="PF00156">
    <property type="entry name" value="Pribosyltran"/>
    <property type="match status" value="1"/>
</dbReference>
<dbReference type="InterPro" id="IPR000836">
    <property type="entry name" value="PRTase_dom"/>
</dbReference>
<dbReference type="InterPro" id="IPR029057">
    <property type="entry name" value="PRTase-like"/>
</dbReference>